<comment type="subcellular location">
    <subcellularLocation>
        <location evidence="1">Membrane</location>
        <topology evidence="1">Multi-pass membrane protein</topology>
    </subcellularLocation>
</comment>
<dbReference type="PROSITE" id="PS00457">
    <property type="entry name" value="NA_SOLUT_SYMP_2"/>
    <property type="match status" value="1"/>
</dbReference>
<dbReference type="Proteomes" id="UP000196581">
    <property type="component" value="Unassembled WGS sequence"/>
</dbReference>
<dbReference type="InterPro" id="IPR038377">
    <property type="entry name" value="Na/Glc_symporter_sf"/>
</dbReference>
<gene>
    <name evidence="10" type="ORF">FM105_00985</name>
</gene>
<dbReference type="InterPro" id="IPR001734">
    <property type="entry name" value="Na/solute_symporter"/>
</dbReference>
<keyword evidence="4" id="KW-1003">Cell membrane</keyword>
<evidence type="ECO:0000256" key="5">
    <source>
        <dbReference type="ARBA" id="ARBA00022692"/>
    </source>
</evidence>
<dbReference type="EMBL" id="FWFF01000001">
    <property type="protein sequence ID" value="SLM88931.1"/>
    <property type="molecule type" value="Genomic_DNA"/>
</dbReference>
<feature type="transmembrane region" description="Helical" evidence="9">
    <location>
        <begin position="121"/>
        <end position="148"/>
    </location>
</feature>
<dbReference type="GO" id="GO:0005886">
    <property type="term" value="C:plasma membrane"/>
    <property type="evidence" value="ECO:0007669"/>
    <property type="project" value="TreeGrafter"/>
</dbReference>
<organism evidence="10 11">
    <name type="scientific">Brevibacterium yomogidense</name>
    <dbReference type="NCBI Taxonomy" id="946573"/>
    <lineage>
        <taxon>Bacteria</taxon>
        <taxon>Bacillati</taxon>
        <taxon>Actinomycetota</taxon>
        <taxon>Actinomycetes</taxon>
        <taxon>Micrococcales</taxon>
        <taxon>Brevibacteriaceae</taxon>
        <taxon>Brevibacterium</taxon>
    </lineage>
</organism>
<keyword evidence="3" id="KW-0813">Transport</keyword>
<dbReference type="Gene3D" id="1.20.1730.10">
    <property type="entry name" value="Sodium/glucose cotransporter"/>
    <property type="match status" value="1"/>
</dbReference>
<feature type="transmembrane region" description="Helical" evidence="9">
    <location>
        <begin position="154"/>
        <end position="176"/>
    </location>
</feature>
<protein>
    <submittedName>
        <fullName evidence="10">Sodium-solute symporter, putative</fullName>
    </submittedName>
</protein>
<keyword evidence="11" id="KW-1185">Reference proteome</keyword>
<evidence type="ECO:0000256" key="4">
    <source>
        <dbReference type="ARBA" id="ARBA00022475"/>
    </source>
</evidence>
<evidence type="ECO:0000256" key="6">
    <source>
        <dbReference type="ARBA" id="ARBA00022989"/>
    </source>
</evidence>
<keyword evidence="6 9" id="KW-1133">Transmembrane helix</keyword>
<dbReference type="InterPro" id="IPR050277">
    <property type="entry name" value="Sodium:Solute_Symporter"/>
</dbReference>
<evidence type="ECO:0000256" key="8">
    <source>
        <dbReference type="RuleBase" id="RU362091"/>
    </source>
</evidence>
<feature type="transmembrane region" description="Helical" evidence="9">
    <location>
        <begin position="312"/>
        <end position="337"/>
    </location>
</feature>
<reference evidence="11" key="1">
    <citation type="submission" date="2017-02" db="EMBL/GenBank/DDBJ databases">
        <authorList>
            <person name="Dridi B."/>
        </authorList>
    </citation>
    <scope>NUCLEOTIDE SEQUENCE [LARGE SCALE GENOMIC DNA]</scope>
    <source>
        <strain evidence="11">B Co 03.10</strain>
    </source>
</reference>
<dbReference type="RefSeq" id="WP_087003330.1">
    <property type="nucleotide sequence ID" value="NZ_FWFF01000001.1"/>
</dbReference>
<evidence type="ECO:0000256" key="1">
    <source>
        <dbReference type="ARBA" id="ARBA00004141"/>
    </source>
</evidence>
<name>A0A1X6WUQ4_9MICO</name>
<dbReference type="PANTHER" id="PTHR48086">
    <property type="entry name" value="SODIUM/PROLINE SYMPORTER-RELATED"/>
    <property type="match status" value="1"/>
</dbReference>
<feature type="transmembrane region" description="Helical" evidence="9">
    <location>
        <begin position="418"/>
        <end position="440"/>
    </location>
</feature>
<comment type="similarity">
    <text evidence="2 8">Belongs to the sodium:solute symporter (SSF) (TC 2.A.21) family.</text>
</comment>
<evidence type="ECO:0000256" key="3">
    <source>
        <dbReference type="ARBA" id="ARBA00022448"/>
    </source>
</evidence>
<keyword evidence="7 9" id="KW-0472">Membrane</keyword>
<feature type="transmembrane region" description="Helical" evidence="9">
    <location>
        <begin position="367"/>
        <end position="387"/>
    </location>
</feature>
<evidence type="ECO:0000256" key="7">
    <source>
        <dbReference type="ARBA" id="ARBA00023136"/>
    </source>
</evidence>
<feature type="transmembrane region" description="Helical" evidence="9">
    <location>
        <begin position="6"/>
        <end position="24"/>
    </location>
</feature>
<dbReference type="PROSITE" id="PS50283">
    <property type="entry name" value="NA_SOLUT_SYMP_3"/>
    <property type="match status" value="1"/>
</dbReference>
<feature type="transmembrane region" description="Helical" evidence="9">
    <location>
        <begin position="446"/>
        <end position="464"/>
    </location>
</feature>
<dbReference type="CDD" id="cd10322">
    <property type="entry name" value="SLC5sbd"/>
    <property type="match status" value="1"/>
</dbReference>
<sequence>MTDTTIMMLIIAAYLGIVAVIGLAGTKLIKGSDDFMLAGRKLGPFMVIAGLTATHIGGGAVMGVSEDSYVYGVSGVAYSVGTALGLILLGVLSAERLRSLSLRTITDYLALRYNSKMVRGLASGLSIIAVTGIVAAQVNAAGGALAILGIDPTIGAIVAVLLFIAYTVFAGMWGVALTDAVQVIIVVIGVPIAAIAGLRAAGGLDGLRTFAETSGDIVSADYFSPVGMGVMAMLGIITPVIMYDLIGQDFYQRLFSARSAAVARISAISAGLLLLVFAIFPVIGGMSARALFGDLEHSSSALPTLISEVLPIGVAAVIVAAILAAVMSTADSLLIAGSTHITNDFYREIMGRDPEDNSPRTLAVARVWTLILGVGALVFALSVPGIITVLSLAYTMYASGVFVPVIGGLLWRRATRVGALAAIIAGSVGGLAGVFGLVDYGAVPEVVVGGAASLIAFIVVSLLTKPDAEADPAKLQQELATEV</sequence>
<feature type="transmembrane region" description="Helical" evidence="9">
    <location>
        <begin position="222"/>
        <end position="246"/>
    </location>
</feature>
<evidence type="ECO:0000256" key="2">
    <source>
        <dbReference type="ARBA" id="ARBA00006434"/>
    </source>
</evidence>
<feature type="transmembrane region" description="Helical" evidence="9">
    <location>
        <begin position="393"/>
        <end position="411"/>
    </location>
</feature>
<feature type="transmembrane region" description="Helical" evidence="9">
    <location>
        <begin position="267"/>
        <end position="292"/>
    </location>
</feature>
<feature type="transmembrane region" description="Helical" evidence="9">
    <location>
        <begin position="70"/>
        <end position="94"/>
    </location>
</feature>
<feature type="transmembrane region" description="Helical" evidence="9">
    <location>
        <begin position="45"/>
        <end position="64"/>
    </location>
</feature>
<dbReference type="PANTHER" id="PTHR48086:SF7">
    <property type="entry name" value="SODIUM-SOLUTE SYMPORTER-RELATED"/>
    <property type="match status" value="1"/>
</dbReference>
<dbReference type="InterPro" id="IPR018212">
    <property type="entry name" value="Na/solute_symporter_CS"/>
</dbReference>
<keyword evidence="5 9" id="KW-0812">Transmembrane</keyword>
<accession>A0A1X6WUQ4</accession>
<evidence type="ECO:0000313" key="10">
    <source>
        <dbReference type="EMBL" id="SLM88931.1"/>
    </source>
</evidence>
<proteinExistence type="inferred from homology"/>
<dbReference type="GO" id="GO:0022857">
    <property type="term" value="F:transmembrane transporter activity"/>
    <property type="evidence" value="ECO:0007669"/>
    <property type="project" value="InterPro"/>
</dbReference>
<feature type="transmembrane region" description="Helical" evidence="9">
    <location>
        <begin position="183"/>
        <end position="202"/>
    </location>
</feature>
<evidence type="ECO:0000256" key="9">
    <source>
        <dbReference type="SAM" id="Phobius"/>
    </source>
</evidence>
<dbReference type="AlphaFoldDB" id="A0A1X6WUQ4"/>
<evidence type="ECO:0000313" key="11">
    <source>
        <dbReference type="Proteomes" id="UP000196581"/>
    </source>
</evidence>
<dbReference type="Pfam" id="PF00474">
    <property type="entry name" value="SSF"/>
    <property type="match status" value="1"/>
</dbReference>
<dbReference type="GO" id="GO:0046942">
    <property type="term" value="P:carboxylic acid transport"/>
    <property type="evidence" value="ECO:0007669"/>
    <property type="project" value="UniProtKB-ARBA"/>
</dbReference>